<feature type="compositionally biased region" description="Polar residues" evidence="1">
    <location>
        <begin position="356"/>
        <end position="365"/>
    </location>
</feature>
<organism evidence="2 3">
    <name type="scientific">Cercospora kikuchii</name>
    <dbReference type="NCBI Taxonomy" id="84275"/>
    <lineage>
        <taxon>Eukaryota</taxon>
        <taxon>Fungi</taxon>
        <taxon>Dikarya</taxon>
        <taxon>Ascomycota</taxon>
        <taxon>Pezizomycotina</taxon>
        <taxon>Dothideomycetes</taxon>
        <taxon>Dothideomycetidae</taxon>
        <taxon>Mycosphaerellales</taxon>
        <taxon>Mycosphaerellaceae</taxon>
        <taxon>Cercospora</taxon>
    </lineage>
</organism>
<evidence type="ECO:0000313" key="3">
    <source>
        <dbReference type="Proteomes" id="UP000825890"/>
    </source>
</evidence>
<gene>
    <name evidence="2" type="ORF">CKM354_001012400</name>
</gene>
<dbReference type="OrthoDB" id="5404564at2759"/>
<proteinExistence type="predicted"/>
<evidence type="ECO:0000256" key="1">
    <source>
        <dbReference type="SAM" id="MobiDB-lite"/>
    </source>
</evidence>
<evidence type="ECO:0008006" key="4">
    <source>
        <dbReference type="Google" id="ProtNLM"/>
    </source>
</evidence>
<protein>
    <recommendedName>
        <fullName evidence="4">Fungal N-terminal domain-containing protein</fullName>
    </recommendedName>
</protein>
<feature type="compositionally biased region" description="Low complexity" evidence="1">
    <location>
        <begin position="293"/>
        <end position="303"/>
    </location>
</feature>
<dbReference type="Proteomes" id="UP000825890">
    <property type="component" value="Unassembled WGS sequence"/>
</dbReference>
<dbReference type="RefSeq" id="XP_044661510.1">
    <property type="nucleotide sequence ID" value="XM_044805575.1"/>
</dbReference>
<feature type="region of interest" description="Disordered" evidence="1">
    <location>
        <begin position="293"/>
        <end position="334"/>
    </location>
</feature>
<comment type="caution">
    <text evidence="2">The sequence shown here is derived from an EMBL/GenBank/DDBJ whole genome shotgun (WGS) entry which is preliminary data.</text>
</comment>
<keyword evidence="3" id="KW-1185">Reference proteome</keyword>
<dbReference type="EMBL" id="BOLY01000007">
    <property type="protein sequence ID" value="GIZ47023.1"/>
    <property type="molecule type" value="Genomic_DNA"/>
</dbReference>
<sequence>MNSPLLSRNDVLTLAQTACRIGRAFAHGKDSDPVEFAEVERALNCLGGVLKLVAGALHEEDSVLSHDGDEVRGAINEILQSVRKTLASLERFVDRYQVIKKKDTGHGFVVERTWSQIVLENYKTFKWTIQGSDIQALQEVLLMYTTCLDLILQALQSRTPGRLAATVVPIAQKIAPIHEKGSGNGSLREALDEVQQVIVRLTSGTESPNPHETQMRPASIQEDVSAYTPSISDMSLNEDANHGDINSHISNASQRRLHQRRKLDQTFLHASSTLSFTSDGNLTAADALQQAITGSRTSGSSSSLKPQHSASGSKDLCASPQDSAYEGESSCRTSWRRDSATLPALFRALEEDSRATAGSTRSLSTEEGEPPPLPVKSKRRSMPPPLPIRRSAQRVELDVLPPPAIESSQERSRAAATPYSASTELRRTHSGADGDSPDNKPATKTAYRQTIHIEASDINERKKFERQLFRNSAILCDVRGRLVEYAQHNPEISDMRYNVEMKPACKEFRILVIRKRENREYGGTKVATSVWCLSDDDKTRIQQKLSETQETVPYCSYFEPEKVSLAGNTEEGGQILLKFHSKEWGALLQAEKSTNWVNYYFATEADAVTFQSAVFGRKLLGSFRTTKTTVIHEGLKGAFAFEEQFAHIEMLRLWEEDGVETPGATGGVMALMHISSNFGEGWARWWINNSRQHVRIKEDGSKFVKVKGIDVTVARPGATARQAERAKIASMGGMVNAKAAEKDAVLKKVGGIKIEFKTEEERNKFVAAAKEAQTRSLPLPEL</sequence>
<dbReference type="GeneID" id="68295699"/>
<reference evidence="2 3" key="1">
    <citation type="submission" date="2021-01" db="EMBL/GenBank/DDBJ databases">
        <title>Cercospora kikuchii MAFF 305040 whole genome shotgun sequence.</title>
        <authorList>
            <person name="Kashiwa T."/>
            <person name="Suzuki T."/>
        </authorList>
    </citation>
    <scope>NUCLEOTIDE SEQUENCE [LARGE SCALE GENOMIC DNA]</scope>
    <source>
        <strain evidence="2 3">MAFF 305040</strain>
    </source>
</reference>
<name>A0A9P3CYL8_9PEZI</name>
<evidence type="ECO:0000313" key="2">
    <source>
        <dbReference type="EMBL" id="GIZ47023.1"/>
    </source>
</evidence>
<dbReference type="AlphaFoldDB" id="A0A9P3CYL8"/>
<accession>A0A9P3CYL8</accession>
<feature type="region of interest" description="Disordered" evidence="1">
    <location>
        <begin position="348"/>
        <end position="447"/>
    </location>
</feature>